<evidence type="ECO:0000313" key="3">
    <source>
        <dbReference type="EMBL" id="ANZ74668.1"/>
    </source>
</evidence>
<feature type="transmembrane region" description="Helical" evidence="2">
    <location>
        <begin position="215"/>
        <end position="236"/>
    </location>
</feature>
<sequence>MASNPKDGGDQVSKIQQLYRDKYLSQNPELPPNIDASRVARHRSVSQRQNTILGDPLPLDYLPKKTAIKVETAATPWNFPRSNQGSRSVSRSASFELERLEQEVDSSLFADISSIETKLHELEHRFQKEILSLELDIQETFISLENQLKSVKENLETTEKLVNHKSQAPQNIEDYRRPSNAAYELQQSHPNRISRWPPPSLNSSTSLPPSNSWRAFYMLIGAVFGMLALLGSFLLAD</sequence>
<accession>A0A1B2JA46</accession>
<feature type="region of interest" description="Disordered" evidence="1">
    <location>
        <begin position="25"/>
        <end position="50"/>
    </location>
</feature>
<name>A0A1B2JA46_PICPA</name>
<reference evidence="3 4" key="1">
    <citation type="submission" date="2016-02" db="EMBL/GenBank/DDBJ databases">
        <title>Comparative genomic and transcriptomic foundation for Pichia pastoris.</title>
        <authorList>
            <person name="Love K.R."/>
            <person name="Shah K.A."/>
            <person name="Whittaker C.A."/>
            <person name="Wu J."/>
            <person name="Bartlett M.C."/>
            <person name="Ma D."/>
            <person name="Leeson R.L."/>
            <person name="Priest M."/>
            <person name="Young S.K."/>
            <person name="Love J.C."/>
        </authorList>
    </citation>
    <scope>NUCLEOTIDE SEQUENCE [LARGE SCALE GENOMIC DNA]</scope>
    <source>
        <strain evidence="3 4">ATCC 28485</strain>
    </source>
</reference>
<dbReference type="EMBL" id="CP014584">
    <property type="protein sequence ID" value="ANZ74668.1"/>
    <property type="molecule type" value="Genomic_DNA"/>
</dbReference>
<keyword evidence="2" id="KW-0812">Transmembrane</keyword>
<evidence type="ECO:0000256" key="1">
    <source>
        <dbReference type="SAM" id="MobiDB-lite"/>
    </source>
</evidence>
<dbReference type="Proteomes" id="UP000094565">
    <property type="component" value="Chromosome 1"/>
</dbReference>
<keyword evidence="2" id="KW-0472">Membrane</keyword>
<gene>
    <name evidence="3" type="primary">VPS38</name>
    <name evidence="3" type="ORF">ATY40_BA7500658</name>
</gene>
<keyword evidence="4" id="KW-1185">Reference proteome</keyword>
<keyword evidence="2" id="KW-1133">Transmembrane helix</keyword>
<evidence type="ECO:0000256" key="2">
    <source>
        <dbReference type="SAM" id="Phobius"/>
    </source>
</evidence>
<protein>
    <submittedName>
        <fullName evidence="3">BA75_00658T0</fullName>
    </submittedName>
</protein>
<dbReference type="AlphaFoldDB" id="A0A1B2JA46"/>
<evidence type="ECO:0000313" key="4">
    <source>
        <dbReference type="Proteomes" id="UP000094565"/>
    </source>
</evidence>
<organism evidence="3 4">
    <name type="scientific">Komagataella pastoris</name>
    <name type="common">Yeast</name>
    <name type="synonym">Pichia pastoris</name>
    <dbReference type="NCBI Taxonomy" id="4922"/>
    <lineage>
        <taxon>Eukaryota</taxon>
        <taxon>Fungi</taxon>
        <taxon>Dikarya</taxon>
        <taxon>Ascomycota</taxon>
        <taxon>Saccharomycotina</taxon>
        <taxon>Pichiomycetes</taxon>
        <taxon>Pichiales</taxon>
        <taxon>Pichiaceae</taxon>
        <taxon>Komagataella</taxon>
    </lineage>
</organism>
<proteinExistence type="predicted"/>
<dbReference type="OrthoDB" id="10302914at2759"/>